<dbReference type="RefSeq" id="WP_214788537.1">
    <property type="nucleotide sequence ID" value="NZ_JANIEL010000017.1"/>
</dbReference>
<dbReference type="PRINTS" id="PR00420">
    <property type="entry name" value="RNGMNOXGNASE"/>
</dbReference>
<dbReference type="InterPro" id="IPR002938">
    <property type="entry name" value="FAD-bd"/>
</dbReference>
<dbReference type="GO" id="GO:0004497">
    <property type="term" value="F:monooxygenase activity"/>
    <property type="evidence" value="ECO:0007669"/>
    <property type="project" value="UniProtKB-KW"/>
</dbReference>
<sequence>MDEQVDVLIVGAGPTGLTLGLTLARYGVSFQIIDRKTTPSDNSRAIGIQPRTIEVFSRLDVAQEVLERARTIERGNLYFSGQWTAKLEFSKLVTPYPFVTLLRQNETEEILERALHKHGHAVKRGESLSSITQYPSRTIAHLTAADGTQRSVEAKYVVAADGANSSIRRMLALPFSGKSFKEAWVLADLKADWPISREEVHIFFSDQGVLEVFPLTDETIRITGNLRTDESFVESDLQQFVEQRSHMPVHIHDVEWFSIFRVHNRMVDTFIHNRIILMGDAAHINSPVGGQGMNTGIADAFNLGWKLWLHLKTGAPHQVVSTYRDEREHVAKNVLQTTNIATVMLQTTLPMLLPFQAIGADVFTRVNLVNQKITERISQLHLSYPKALRMPFRRVAEGKIFPETEILRTDDGFRTKISEIADGRFQVLVFDDGKRDLTAIYEFLNQHHPFIQTITLSKTSRPFFDQGNELAKSLFMKRGILVIRPDGYLLHLQHHVRLKPLQDKLAVWLPQT</sequence>
<keyword evidence="5" id="KW-0503">Monooxygenase</keyword>
<feature type="domain" description="FAD-binding" evidence="4">
    <location>
        <begin position="5"/>
        <end position="337"/>
    </location>
</feature>
<evidence type="ECO:0000256" key="1">
    <source>
        <dbReference type="ARBA" id="ARBA00001974"/>
    </source>
</evidence>
<dbReference type="SUPFAM" id="SSF51905">
    <property type="entry name" value="FAD/NAD(P)-binding domain"/>
    <property type="match status" value="1"/>
</dbReference>
<protein>
    <submittedName>
        <fullName evidence="5">FAD-dependent monooxygenase</fullName>
    </submittedName>
</protein>
<dbReference type="Pfam" id="PF01494">
    <property type="entry name" value="FAD_binding_3"/>
    <property type="match status" value="1"/>
</dbReference>
<keyword evidence="5" id="KW-0560">Oxidoreductase</keyword>
<evidence type="ECO:0000313" key="5">
    <source>
        <dbReference type="EMBL" id="MFC7389981.1"/>
    </source>
</evidence>
<keyword evidence="2" id="KW-0285">Flavoprotein</keyword>
<dbReference type="PANTHER" id="PTHR43004">
    <property type="entry name" value="TRK SYSTEM POTASSIUM UPTAKE PROTEIN"/>
    <property type="match status" value="1"/>
</dbReference>
<name>A0ABW2PKN4_9BACL</name>
<keyword evidence="6" id="KW-1185">Reference proteome</keyword>
<accession>A0ABW2PKN4</accession>
<dbReference type="Gene3D" id="3.50.50.60">
    <property type="entry name" value="FAD/NAD(P)-binding domain"/>
    <property type="match status" value="1"/>
</dbReference>
<dbReference type="PANTHER" id="PTHR43004:SF19">
    <property type="entry name" value="BINDING MONOOXYGENASE, PUTATIVE (JCVI)-RELATED"/>
    <property type="match status" value="1"/>
</dbReference>
<dbReference type="Gene3D" id="3.30.70.2450">
    <property type="match status" value="1"/>
</dbReference>
<proteinExistence type="predicted"/>
<evidence type="ECO:0000256" key="3">
    <source>
        <dbReference type="ARBA" id="ARBA00022827"/>
    </source>
</evidence>
<evidence type="ECO:0000313" key="6">
    <source>
        <dbReference type="Proteomes" id="UP001596439"/>
    </source>
</evidence>
<comment type="caution">
    <text evidence="5">The sequence shown here is derived from an EMBL/GenBank/DDBJ whole genome shotgun (WGS) entry which is preliminary data.</text>
</comment>
<evidence type="ECO:0000259" key="4">
    <source>
        <dbReference type="Pfam" id="PF01494"/>
    </source>
</evidence>
<reference evidence="6" key="1">
    <citation type="journal article" date="2019" name="Int. J. Syst. Evol. Microbiol.">
        <title>The Global Catalogue of Microorganisms (GCM) 10K type strain sequencing project: providing services to taxonomists for standard genome sequencing and annotation.</title>
        <authorList>
            <consortium name="The Broad Institute Genomics Platform"/>
            <consortium name="The Broad Institute Genome Sequencing Center for Infectious Disease"/>
            <person name="Wu L."/>
            <person name="Ma J."/>
        </authorList>
    </citation>
    <scope>NUCLEOTIDE SEQUENCE [LARGE SCALE GENOMIC DNA]</scope>
    <source>
        <strain evidence="6">CCUG 55590</strain>
    </source>
</reference>
<gene>
    <name evidence="5" type="ORF">ACFQO8_07475</name>
</gene>
<dbReference type="Proteomes" id="UP001596439">
    <property type="component" value="Unassembled WGS sequence"/>
</dbReference>
<organism evidence="5 6">
    <name type="scientific">Exiguobacterium aestuarii</name>
    <dbReference type="NCBI Taxonomy" id="273527"/>
    <lineage>
        <taxon>Bacteria</taxon>
        <taxon>Bacillati</taxon>
        <taxon>Bacillota</taxon>
        <taxon>Bacilli</taxon>
        <taxon>Bacillales</taxon>
        <taxon>Bacillales Family XII. Incertae Sedis</taxon>
        <taxon>Exiguobacterium</taxon>
    </lineage>
</organism>
<dbReference type="InterPro" id="IPR036188">
    <property type="entry name" value="FAD/NAD-bd_sf"/>
</dbReference>
<dbReference type="EMBL" id="JBHTCE010000001">
    <property type="protein sequence ID" value="MFC7389981.1"/>
    <property type="molecule type" value="Genomic_DNA"/>
</dbReference>
<dbReference type="InterPro" id="IPR050641">
    <property type="entry name" value="RIFMO-like"/>
</dbReference>
<evidence type="ECO:0000256" key="2">
    <source>
        <dbReference type="ARBA" id="ARBA00022630"/>
    </source>
</evidence>
<keyword evidence="3" id="KW-0274">FAD</keyword>
<comment type="cofactor">
    <cofactor evidence="1">
        <name>FAD</name>
        <dbReference type="ChEBI" id="CHEBI:57692"/>
    </cofactor>
</comment>